<dbReference type="PANTHER" id="PTHR44688">
    <property type="entry name" value="DNA-BINDING TRANSCRIPTIONAL ACTIVATOR DEVR_DOSR"/>
    <property type="match status" value="1"/>
</dbReference>
<protein>
    <submittedName>
        <fullName evidence="7">DNA-binding response regulator</fullName>
    </submittedName>
</protein>
<dbReference type="Pfam" id="PF00196">
    <property type="entry name" value="GerE"/>
    <property type="match status" value="1"/>
</dbReference>
<evidence type="ECO:0000256" key="1">
    <source>
        <dbReference type="ARBA" id="ARBA00023015"/>
    </source>
</evidence>
<dbReference type="SUPFAM" id="SSF46894">
    <property type="entry name" value="C-terminal effector domain of the bipartite response regulators"/>
    <property type="match status" value="1"/>
</dbReference>
<dbReference type="PRINTS" id="PR00038">
    <property type="entry name" value="HTHLUXR"/>
</dbReference>
<name>A0A511N2D4_DEIC1</name>
<dbReference type="Gene3D" id="1.10.10.10">
    <property type="entry name" value="Winged helix-like DNA-binding domain superfamily/Winged helix DNA-binding domain"/>
    <property type="match status" value="1"/>
</dbReference>
<dbReference type="InterPro" id="IPR001789">
    <property type="entry name" value="Sig_transdc_resp-reg_receiver"/>
</dbReference>
<dbReference type="PROSITE" id="PS50043">
    <property type="entry name" value="HTH_LUXR_2"/>
    <property type="match status" value="1"/>
</dbReference>
<dbReference type="EMBL" id="BJXB01000011">
    <property type="protein sequence ID" value="GEM47015.1"/>
    <property type="molecule type" value="Genomic_DNA"/>
</dbReference>
<dbReference type="InterPro" id="IPR000792">
    <property type="entry name" value="Tscrpt_reg_LuxR_C"/>
</dbReference>
<proteinExistence type="predicted"/>
<dbReference type="InterPro" id="IPR011006">
    <property type="entry name" value="CheY-like_superfamily"/>
</dbReference>
<dbReference type="SMART" id="SM00448">
    <property type="entry name" value="REC"/>
    <property type="match status" value="1"/>
</dbReference>
<gene>
    <name evidence="7" type="primary">nwsB</name>
    <name evidence="7" type="ORF">DC3_26500</name>
</gene>
<keyword evidence="2 7" id="KW-0238">DNA-binding</keyword>
<dbReference type="Pfam" id="PF00072">
    <property type="entry name" value="Response_reg"/>
    <property type="match status" value="1"/>
</dbReference>
<dbReference type="Gene3D" id="3.40.50.2300">
    <property type="match status" value="1"/>
</dbReference>
<feature type="modified residue" description="4-aspartylphosphate" evidence="4">
    <location>
        <position position="60"/>
    </location>
</feature>
<dbReference type="CDD" id="cd17537">
    <property type="entry name" value="REC_FixJ"/>
    <property type="match status" value="1"/>
</dbReference>
<sequence>MSTDPPTDHPLVHVLDDDQAVREALEFLIQTIGLHVKTYSTPIAFFAEFDPDPVGCLILDIRMPIMSGLQVQAELKHRGIDLPIIFMTGHGDVELCRRAFLNGAAEFLLKPIDEQQLIDALQKAVRHHIQTREKLASTQQARELLDKLSPREKEVLEGMLEGLSSKQVAKDLGLSPRTVETHRAHIMEKLEVSSLAQLIRLYFNALHP</sequence>
<dbReference type="RefSeq" id="WP_146884936.1">
    <property type="nucleotide sequence ID" value="NZ_BJXB01000011.1"/>
</dbReference>
<dbReference type="GO" id="GO:0006355">
    <property type="term" value="P:regulation of DNA-templated transcription"/>
    <property type="evidence" value="ECO:0007669"/>
    <property type="project" value="InterPro"/>
</dbReference>
<dbReference type="CDD" id="cd06170">
    <property type="entry name" value="LuxR_C_like"/>
    <property type="match status" value="1"/>
</dbReference>
<accession>A0A511N2D4</accession>
<feature type="domain" description="Response regulatory" evidence="6">
    <location>
        <begin position="11"/>
        <end position="125"/>
    </location>
</feature>
<evidence type="ECO:0000259" key="6">
    <source>
        <dbReference type="PROSITE" id="PS50110"/>
    </source>
</evidence>
<evidence type="ECO:0000256" key="4">
    <source>
        <dbReference type="PROSITE-ProRule" id="PRU00169"/>
    </source>
</evidence>
<evidence type="ECO:0000313" key="8">
    <source>
        <dbReference type="Proteomes" id="UP000321306"/>
    </source>
</evidence>
<comment type="caution">
    <text evidence="7">The sequence shown here is derived from an EMBL/GenBank/DDBJ whole genome shotgun (WGS) entry which is preliminary data.</text>
</comment>
<dbReference type="AlphaFoldDB" id="A0A511N2D4"/>
<keyword evidence="8" id="KW-1185">Reference proteome</keyword>
<dbReference type="InterPro" id="IPR036388">
    <property type="entry name" value="WH-like_DNA-bd_sf"/>
</dbReference>
<dbReference type="PANTHER" id="PTHR44688:SF16">
    <property type="entry name" value="DNA-BINDING TRANSCRIPTIONAL ACTIVATOR DEVR_DOSR"/>
    <property type="match status" value="1"/>
</dbReference>
<dbReference type="InterPro" id="IPR016032">
    <property type="entry name" value="Sig_transdc_resp-reg_C-effctor"/>
</dbReference>
<organism evidence="7 8">
    <name type="scientific">Deinococcus cellulosilyticus (strain DSM 18568 / NBRC 106333 / KACC 11606 / 5516J-15)</name>
    <dbReference type="NCBI Taxonomy" id="1223518"/>
    <lineage>
        <taxon>Bacteria</taxon>
        <taxon>Thermotogati</taxon>
        <taxon>Deinococcota</taxon>
        <taxon>Deinococci</taxon>
        <taxon>Deinococcales</taxon>
        <taxon>Deinococcaceae</taxon>
        <taxon>Deinococcus</taxon>
    </lineage>
</organism>
<dbReference type="Proteomes" id="UP000321306">
    <property type="component" value="Unassembled WGS sequence"/>
</dbReference>
<dbReference type="PROSITE" id="PS00622">
    <property type="entry name" value="HTH_LUXR_1"/>
    <property type="match status" value="1"/>
</dbReference>
<dbReference type="GO" id="GO:0003677">
    <property type="term" value="F:DNA binding"/>
    <property type="evidence" value="ECO:0007669"/>
    <property type="project" value="UniProtKB-KW"/>
</dbReference>
<dbReference type="SMART" id="SM00421">
    <property type="entry name" value="HTH_LUXR"/>
    <property type="match status" value="1"/>
</dbReference>
<reference evidence="7 8" key="1">
    <citation type="submission" date="2019-07" db="EMBL/GenBank/DDBJ databases">
        <title>Whole genome shotgun sequence of Deinococcus cellulosilyticus NBRC 106333.</title>
        <authorList>
            <person name="Hosoyama A."/>
            <person name="Uohara A."/>
            <person name="Ohji S."/>
            <person name="Ichikawa N."/>
        </authorList>
    </citation>
    <scope>NUCLEOTIDE SEQUENCE [LARGE SCALE GENOMIC DNA]</scope>
    <source>
        <strain evidence="7 8">NBRC 106333</strain>
    </source>
</reference>
<keyword evidence="1" id="KW-0805">Transcription regulation</keyword>
<evidence type="ECO:0000259" key="5">
    <source>
        <dbReference type="PROSITE" id="PS50043"/>
    </source>
</evidence>
<dbReference type="SUPFAM" id="SSF52172">
    <property type="entry name" value="CheY-like"/>
    <property type="match status" value="1"/>
</dbReference>
<evidence type="ECO:0000256" key="2">
    <source>
        <dbReference type="ARBA" id="ARBA00023125"/>
    </source>
</evidence>
<keyword evidence="3" id="KW-0804">Transcription</keyword>
<feature type="domain" description="HTH luxR-type" evidence="5">
    <location>
        <begin position="141"/>
        <end position="206"/>
    </location>
</feature>
<dbReference type="PROSITE" id="PS50110">
    <property type="entry name" value="RESPONSE_REGULATORY"/>
    <property type="match status" value="1"/>
</dbReference>
<dbReference type="GO" id="GO:0000160">
    <property type="term" value="P:phosphorelay signal transduction system"/>
    <property type="evidence" value="ECO:0007669"/>
    <property type="project" value="InterPro"/>
</dbReference>
<dbReference type="OrthoDB" id="342399at2"/>
<keyword evidence="4" id="KW-0597">Phosphoprotein</keyword>
<evidence type="ECO:0000256" key="3">
    <source>
        <dbReference type="ARBA" id="ARBA00023163"/>
    </source>
</evidence>
<evidence type="ECO:0000313" key="7">
    <source>
        <dbReference type="EMBL" id="GEM47015.1"/>
    </source>
</evidence>